<evidence type="ECO:0000313" key="3">
    <source>
        <dbReference type="Proteomes" id="UP001519924"/>
    </source>
</evidence>
<dbReference type="NCBIfam" id="NF037995">
    <property type="entry name" value="TRAP_S1"/>
    <property type="match status" value="1"/>
</dbReference>
<accession>A0ABS7F0A3</accession>
<proteinExistence type="predicted"/>
<dbReference type="Pfam" id="PF03480">
    <property type="entry name" value="DctP"/>
    <property type="match status" value="1"/>
</dbReference>
<evidence type="ECO:0000256" key="1">
    <source>
        <dbReference type="ARBA" id="ARBA00022729"/>
    </source>
</evidence>
<name>A0ABS7F0A3_9PROT</name>
<dbReference type="InterPro" id="IPR006311">
    <property type="entry name" value="TAT_signal"/>
</dbReference>
<dbReference type="CDD" id="cd13602">
    <property type="entry name" value="PBP2_TRAP_BpDctp6_7"/>
    <property type="match status" value="1"/>
</dbReference>
<reference evidence="2 3" key="1">
    <citation type="submission" date="2021-08" db="EMBL/GenBank/DDBJ databases">
        <title>Caldovatus sediminis gen. nov., sp. nov., a moderately thermophilic bacterium isolated from a hot spring.</title>
        <authorList>
            <person name="Hu C.-J."/>
            <person name="Li W.-J."/>
            <person name="Xian W.-D."/>
        </authorList>
    </citation>
    <scope>NUCLEOTIDE SEQUENCE [LARGE SCALE GENOMIC DNA]</scope>
    <source>
        <strain evidence="2 3">SYSU G05006</strain>
    </source>
</reference>
<organism evidence="2 3">
    <name type="scientific">Caldovatus aquaticus</name>
    <dbReference type="NCBI Taxonomy" id="2865671"/>
    <lineage>
        <taxon>Bacteria</taxon>
        <taxon>Pseudomonadati</taxon>
        <taxon>Pseudomonadota</taxon>
        <taxon>Alphaproteobacteria</taxon>
        <taxon>Acetobacterales</taxon>
        <taxon>Roseomonadaceae</taxon>
        <taxon>Caldovatus</taxon>
    </lineage>
</organism>
<dbReference type="Gene3D" id="3.40.190.170">
    <property type="entry name" value="Bacterial extracellular solute-binding protein, family 7"/>
    <property type="match status" value="1"/>
</dbReference>
<dbReference type="InterPro" id="IPR018389">
    <property type="entry name" value="DctP_fam"/>
</dbReference>
<sequence length="331" mass="36713">MTIRRREILALGAAALAGAASFPARRAGAQTRWQMATAYPDGNFHTRNIREFVAEIERASNGQLAIQVHSGASLLRMPEIKRGVQTGQVQMGEILLTAYANEDPFFDADALPFLVTNYQEAKKLSDLQKPYIEARLQRQGLMLLYMVPWPPAGFYTNEPLRSLEQLRGTRFRTFSALTNRFAQLVGASPTLVQQAELAQAFATGIVQAMVTSAQTGVDTAAWDYVKVFTPAGFSMTKNAVIVRRRDFEAQPAALQQAIRDAAARAEARGYRYSEEATEATQRTLAERGMTIGTVTPELRAQFQQVSRTMVEEWIARAGEDGRKLIEAYRAA</sequence>
<dbReference type="Proteomes" id="UP001519924">
    <property type="component" value="Unassembled WGS sequence"/>
</dbReference>
<dbReference type="PANTHER" id="PTHR33376">
    <property type="match status" value="1"/>
</dbReference>
<dbReference type="PANTHER" id="PTHR33376:SF4">
    <property type="entry name" value="SIALIC ACID-BINDING PERIPLASMIC PROTEIN SIAP"/>
    <property type="match status" value="1"/>
</dbReference>
<evidence type="ECO:0000313" key="2">
    <source>
        <dbReference type="EMBL" id="MBW8269055.1"/>
    </source>
</evidence>
<dbReference type="PROSITE" id="PS51318">
    <property type="entry name" value="TAT"/>
    <property type="match status" value="1"/>
</dbReference>
<comment type="caution">
    <text evidence="2">The sequence shown here is derived from an EMBL/GenBank/DDBJ whole genome shotgun (WGS) entry which is preliminary data.</text>
</comment>
<keyword evidence="1" id="KW-0732">Signal</keyword>
<dbReference type="InterPro" id="IPR038404">
    <property type="entry name" value="TRAP_DctP_sf"/>
</dbReference>
<dbReference type="EMBL" id="JAHZUY010000010">
    <property type="protein sequence ID" value="MBW8269055.1"/>
    <property type="molecule type" value="Genomic_DNA"/>
</dbReference>
<gene>
    <name evidence="2" type="ORF">K1J50_06090</name>
</gene>
<dbReference type="RefSeq" id="WP_220116739.1">
    <property type="nucleotide sequence ID" value="NZ_JAHZUY010000010.1"/>
</dbReference>
<keyword evidence="3" id="KW-1185">Reference proteome</keyword>
<protein>
    <submittedName>
        <fullName evidence="2">TRAP transporter substrate-binding protein</fullName>
    </submittedName>
</protein>